<evidence type="ECO:0000313" key="1">
    <source>
        <dbReference type="EMBL" id="KAK2587772.1"/>
    </source>
</evidence>
<protein>
    <submittedName>
        <fullName evidence="1">Uncharacterized protein</fullName>
    </submittedName>
</protein>
<accession>A0AAD9RXH5</accession>
<dbReference type="Proteomes" id="UP001258017">
    <property type="component" value="Unassembled WGS sequence"/>
</dbReference>
<dbReference type="AlphaFoldDB" id="A0AAD9RXH5"/>
<dbReference type="EMBL" id="JAIFRP010000006">
    <property type="protein sequence ID" value="KAK2587772.1"/>
    <property type="molecule type" value="Genomic_DNA"/>
</dbReference>
<organism evidence="1 2">
    <name type="scientific">Odynerus spinipes</name>
    <dbReference type="NCBI Taxonomy" id="1348599"/>
    <lineage>
        <taxon>Eukaryota</taxon>
        <taxon>Metazoa</taxon>
        <taxon>Ecdysozoa</taxon>
        <taxon>Arthropoda</taxon>
        <taxon>Hexapoda</taxon>
        <taxon>Insecta</taxon>
        <taxon>Pterygota</taxon>
        <taxon>Neoptera</taxon>
        <taxon>Endopterygota</taxon>
        <taxon>Hymenoptera</taxon>
        <taxon>Apocrita</taxon>
        <taxon>Aculeata</taxon>
        <taxon>Vespoidea</taxon>
        <taxon>Vespidae</taxon>
        <taxon>Eumeninae</taxon>
        <taxon>Odynerus</taxon>
    </lineage>
</organism>
<proteinExistence type="predicted"/>
<reference evidence="1" key="2">
    <citation type="journal article" date="2023" name="Commun. Biol.">
        <title>Intrasexual cuticular hydrocarbon dimorphism in a wasp sheds light on hydrocarbon biosynthesis genes in Hymenoptera.</title>
        <authorList>
            <person name="Moris V.C."/>
            <person name="Podsiadlowski L."/>
            <person name="Martin S."/>
            <person name="Oeyen J.P."/>
            <person name="Donath A."/>
            <person name="Petersen M."/>
            <person name="Wilbrandt J."/>
            <person name="Misof B."/>
            <person name="Liedtke D."/>
            <person name="Thamm M."/>
            <person name="Scheiner R."/>
            <person name="Schmitt T."/>
            <person name="Niehuis O."/>
        </authorList>
    </citation>
    <scope>NUCLEOTIDE SEQUENCE</scope>
    <source>
        <strain evidence="1">GBR_01_08_01A</strain>
    </source>
</reference>
<gene>
    <name evidence="1" type="ORF">KPH14_003878</name>
</gene>
<name>A0AAD9RXH5_9HYME</name>
<keyword evidence="2" id="KW-1185">Reference proteome</keyword>
<evidence type="ECO:0000313" key="2">
    <source>
        <dbReference type="Proteomes" id="UP001258017"/>
    </source>
</evidence>
<sequence length="92" mass="10622">MFESLETSWQKREDCVKQEAVGGWNDETLRSARRVVRGRQRSRTTTTTTRRSCEMVEVQELRKTVCRARKIARVRAEHGKGIGGSFKARPRA</sequence>
<reference evidence="1" key="1">
    <citation type="submission" date="2021-08" db="EMBL/GenBank/DDBJ databases">
        <authorList>
            <person name="Misof B."/>
            <person name="Oliver O."/>
            <person name="Podsiadlowski L."/>
            <person name="Donath A."/>
            <person name="Peters R."/>
            <person name="Mayer C."/>
            <person name="Rust J."/>
            <person name="Gunkel S."/>
            <person name="Lesny P."/>
            <person name="Martin S."/>
            <person name="Oeyen J.P."/>
            <person name="Petersen M."/>
            <person name="Panagiotis P."/>
            <person name="Wilbrandt J."/>
            <person name="Tanja T."/>
        </authorList>
    </citation>
    <scope>NUCLEOTIDE SEQUENCE</scope>
    <source>
        <strain evidence="1">GBR_01_08_01A</strain>
        <tissue evidence="1">Thorax + abdomen</tissue>
    </source>
</reference>
<comment type="caution">
    <text evidence="1">The sequence shown here is derived from an EMBL/GenBank/DDBJ whole genome shotgun (WGS) entry which is preliminary data.</text>
</comment>